<dbReference type="InterPro" id="IPR052821">
    <property type="entry name" value="F-box_only_SRC"/>
</dbReference>
<feature type="compositionally biased region" description="Basic and acidic residues" evidence="1">
    <location>
        <begin position="387"/>
        <end position="397"/>
    </location>
</feature>
<dbReference type="PANTHER" id="PTHR46432:SF1">
    <property type="entry name" value="F-BOX ONLY PROTEIN 42"/>
    <property type="match status" value="1"/>
</dbReference>
<dbReference type="Pfam" id="PF12937">
    <property type="entry name" value="F-box-like"/>
    <property type="match status" value="1"/>
</dbReference>
<reference evidence="3 4" key="1">
    <citation type="submission" date="2023-03" db="EMBL/GenBank/DDBJ databases">
        <title>Genome insight into feeding habits of ladybird beetles.</title>
        <authorList>
            <person name="Li H.-S."/>
            <person name="Huang Y.-H."/>
            <person name="Pang H."/>
        </authorList>
    </citation>
    <scope>NUCLEOTIDE SEQUENCE [LARGE SCALE GENOMIC DNA]</scope>
    <source>
        <strain evidence="3">SYSU_2023b</strain>
        <tissue evidence="3">Whole body</tissue>
    </source>
</reference>
<comment type="caution">
    <text evidence="3">The sequence shown here is derived from an EMBL/GenBank/DDBJ whole genome shotgun (WGS) entry which is preliminary data.</text>
</comment>
<dbReference type="Gene3D" id="1.20.1280.50">
    <property type="match status" value="1"/>
</dbReference>
<accession>A0AAW1TXU9</accession>
<proteinExistence type="predicted"/>
<dbReference type="InterPro" id="IPR036047">
    <property type="entry name" value="F-box-like_dom_sf"/>
</dbReference>
<dbReference type="CDD" id="cd22110">
    <property type="entry name" value="F-box_FBXO42"/>
    <property type="match status" value="1"/>
</dbReference>
<dbReference type="InterPro" id="IPR001810">
    <property type="entry name" value="F-box_dom"/>
</dbReference>
<dbReference type="PROSITE" id="PS50181">
    <property type="entry name" value="FBOX"/>
    <property type="match status" value="1"/>
</dbReference>
<keyword evidence="4" id="KW-1185">Reference proteome</keyword>
<protein>
    <recommendedName>
        <fullName evidence="2">F-box domain-containing protein</fullName>
    </recommendedName>
</protein>
<organism evidence="3 4">
    <name type="scientific">Henosepilachna vigintioctopunctata</name>
    <dbReference type="NCBI Taxonomy" id="420089"/>
    <lineage>
        <taxon>Eukaryota</taxon>
        <taxon>Metazoa</taxon>
        <taxon>Ecdysozoa</taxon>
        <taxon>Arthropoda</taxon>
        <taxon>Hexapoda</taxon>
        <taxon>Insecta</taxon>
        <taxon>Pterygota</taxon>
        <taxon>Neoptera</taxon>
        <taxon>Endopterygota</taxon>
        <taxon>Coleoptera</taxon>
        <taxon>Polyphaga</taxon>
        <taxon>Cucujiformia</taxon>
        <taxon>Coccinelloidea</taxon>
        <taxon>Coccinellidae</taxon>
        <taxon>Epilachninae</taxon>
        <taxon>Epilachnini</taxon>
        <taxon>Henosepilachna</taxon>
    </lineage>
</organism>
<feature type="region of interest" description="Disordered" evidence="1">
    <location>
        <begin position="346"/>
        <end position="397"/>
    </location>
</feature>
<dbReference type="Gene3D" id="2.120.10.80">
    <property type="entry name" value="Kelch-type beta propeller"/>
    <property type="match status" value="1"/>
</dbReference>
<gene>
    <name evidence="3" type="ORF">WA026_020279</name>
</gene>
<evidence type="ECO:0000313" key="4">
    <source>
        <dbReference type="Proteomes" id="UP001431783"/>
    </source>
</evidence>
<dbReference type="Pfam" id="PF13415">
    <property type="entry name" value="Beta-prop_FBX42"/>
    <property type="match status" value="1"/>
</dbReference>
<dbReference type="SUPFAM" id="SSF117281">
    <property type="entry name" value="Kelch motif"/>
    <property type="match status" value="1"/>
</dbReference>
<name>A0AAW1TXU9_9CUCU</name>
<dbReference type="AlphaFoldDB" id="A0AAW1TXU9"/>
<dbReference type="GO" id="GO:1990756">
    <property type="term" value="F:ubiquitin-like ligase-substrate adaptor activity"/>
    <property type="evidence" value="ECO:0007669"/>
    <property type="project" value="TreeGrafter"/>
</dbReference>
<dbReference type="SUPFAM" id="SSF81383">
    <property type="entry name" value="F-box domain"/>
    <property type="match status" value="1"/>
</dbReference>
<dbReference type="GO" id="GO:0019005">
    <property type="term" value="C:SCF ubiquitin ligase complex"/>
    <property type="evidence" value="ECO:0007669"/>
    <property type="project" value="TreeGrafter"/>
</dbReference>
<feature type="compositionally biased region" description="Polar residues" evidence="1">
    <location>
        <begin position="372"/>
        <end position="381"/>
    </location>
</feature>
<dbReference type="InterPro" id="IPR015915">
    <property type="entry name" value="Kelch-typ_b-propeller"/>
</dbReference>
<feature type="domain" description="F-box" evidence="2">
    <location>
        <begin position="1"/>
        <end position="48"/>
    </location>
</feature>
<evidence type="ECO:0000256" key="1">
    <source>
        <dbReference type="SAM" id="MobiDB-lite"/>
    </source>
</evidence>
<dbReference type="Proteomes" id="UP001431783">
    <property type="component" value="Unassembled WGS sequence"/>
</dbReference>
<evidence type="ECO:0000313" key="3">
    <source>
        <dbReference type="EMBL" id="KAK9872927.1"/>
    </source>
</evidence>
<dbReference type="EMBL" id="JARQZJ010000014">
    <property type="protein sequence ID" value="KAK9872927.1"/>
    <property type="molecule type" value="Genomic_DNA"/>
</dbReference>
<sequence>MANIEDLPDEVLEFILTLLSPYQDLHDCLLVCKRWRRCVHNVVKSRRINLNKCISKFNVKWTCLTAPENNPTISKRYSHAAAVHGNVMYIFGGCTCSMTTFNDLWKFDLSTREWKRPLATGTYPSPKACSSLVYYNNQLVLYGGWSYPPSYPLYQSWHLFDELHIYDINKNHWKSITTGYPPPPVAGHSVSIIDKWMIVFGGLAKNDSFLEGEKTNDVWRLDLEDWIWNKPEIDGKKPESRFGQTQVILDNKNIFIIGGSGGSNANYGDAWVLNMSNDVWKWIPVEIRGKVNKPGNLWSNQGCKVGDKIVVLHKVLTDTAFPMNISRSSPGYRGNTANNSARIDLANRQPDLDENINGRRGSLRVPNRDNAAGNNRNTHSPSAPFADVEREKRDHGVRMNDRRFQQDMFRKAKDADKKNKNYLGLYVLDLKHVLDDKPYVTWLTPKTFNKGPEETILYTLVQGNSEIIMFGGIQNDTSSIDKLNNEISNSIYIISATDRII</sequence>
<evidence type="ECO:0000259" key="2">
    <source>
        <dbReference type="PROSITE" id="PS50181"/>
    </source>
</evidence>
<dbReference type="PANTHER" id="PTHR46432">
    <property type="entry name" value="F-BOX ONLY PROTEIN 42"/>
    <property type="match status" value="1"/>
</dbReference>